<accession>A0A9D5A7E9</accession>
<comment type="subcellular location">
    <subcellularLocation>
        <location evidence="2">Chromosome</location>
    </subcellularLocation>
    <subcellularLocation>
        <location evidence="1 6">Nucleus</location>
    </subcellularLocation>
</comment>
<dbReference type="GO" id="GO:0045910">
    <property type="term" value="P:negative regulation of DNA recombination"/>
    <property type="evidence" value="ECO:0007669"/>
    <property type="project" value="TreeGrafter"/>
</dbReference>
<feature type="region of interest" description="Disordered" evidence="7">
    <location>
        <begin position="125"/>
        <end position="216"/>
    </location>
</feature>
<dbReference type="InterPro" id="IPR036388">
    <property type="entry name" value="WH-like_DNA-bd_sf"/>
</dbReference>
<feature type="compositionally biased region" description="Low complexity" evidence="7">
    <location>
        <begin position="125"/>
        <end position="147"/>
    </location>
</feature>
<dbReference type="InterPro" id="IPR005818">
    <property type="entry name" value="Histone_H1/H5_H15"/>
</dbReference>
<dbReference type="GO" id="GO:0003690">
    <property type="term" value="F:double-stranded DNA binding"/>
    <property type="evidence" value="ECO:0007669"/>
    <property type="project" value="TreeGrafter"/>
</dbReference>
<feature type="compositionally biased region" description="Basic residues" evidence="7">
    <location>
        <begin position="185"/>
        <end position="216"/>
    </location>
</feature>
<feature type="domain" description="H15" evidence="9">
    <location>
        <begin position="50"/>
        <end position="119"/>
    </location>
</feature>
<dbReference type="GO" id="GO:0030527">
    <property type="term" value="F:structural constituent of chromatin"/>
    <property type="evidence" value="ECO:0007669"/>
    <property type="project" value="InterPro"/>
</dbReference>
<comment type="caution">
    <text evidence="10">The sequence shown here is derived from an EMBL/GenBank/DDBJ whole genome shotgun (WGS) entry which is preliminary data.</text>
</comment>
<gene>
    <name evidence="10" type="ORF">KIW84_063920</name>
</gene>
<reference evidence="10 11" key="1">
    <citation type="journal article" date="2022" name="Nat. Genet.">
        <title>Improved pea reference genome and pan-genome highlight genomic features and evolutionary characteristics.</title>
        <authorList>
            <person name="Yang T."/>
            <person name="Liu R."/>
            <person name="Luo Y."/>
            <person name="Hu S."/>
            <person name="Wang D."/>
            <person name="Wang C."/>
            <person name="Pandey M.K."/>
            <person name="Ge S."/>
            <person name="Xu Q."/>
            <person name="Li N."/>
            <person name="Li G."/>
            <person name="Huang Y."/>
            <person name="Saxena R.K."/>
            <person name="Ji Y."/>
            <person name="Li M."/>
            <person name="Yan X."/>
            <person name="He Y."/>
            <person name="Liu Y."/>
            <person name="Wang X."/>
            <person name="Xiang C."/>
            <person name="Varshney R.K."/>
            <person name="Ding H."/>
            <person name="Gao S."/>
            <person name="Zong X."/>
        </authorList>
    </citation>
    <scope>NUCLEOTIDE SEQUENCE [LARGE SCALE GENOMIC DNA]</scope>
    <source>
        <strain evidence="10 11">cv. Zhongwan 6</strain>
    </source>
</reference>
<dbReference type="Gene3D" id="1.10.10.10">
    <property type="entry name" value="Winged helix-like DNA-binding domain superfamily/Winged helix DNA-binding domain"/>
    <property type="match status" value="1"/>
</dbReference>
<dbReference type="GO" id="GO:0030261">
    <property type="term" value="P:chromosome condensation"/>
    <property type="evidence" value="ECO:0007669"/>
    <property type="project" value="TreeGrafter"/>
</dbReference>
<dbReference type="AlphaFoldDB" id="A0A9D5A7E9"/>
<evidence type="ECO:0000256" key="8">
    <source>
        <dbReference type="SAM" id="SignalP"/>
    </source>
</evidence>
<dbReference type="EMBL" id="JAMSHJ010000006">
    <property type="protein sequence ID" value="KAI5398319.1"/>
    <property type="molecule type" value="Genomic_DNA"/>
</dbReference>
<dbReference type="SMART" id="SM00526">
    <property type="entry name" value="H15"/>
    <property type="match status" value="1"/>
</dbReference>
<dbReference type="PANTHER" id="PTHR11467:SF180">
    <property type="entry name" value="LINKER HISTONE H1 AND H5 FAMILY PROTEIN"/>
    <property type="match status" value="1"/>
</dbReference>
<evidence type="ECO:0000256" key="1">
    <source>
        <dbReference type="ARBA" id="ARBA00004123"/>
    </source>
</evidence>
<keyword evidence="5 6" id="KW-0539">Nucleus</keyword>
<dbReference type="PRINTS" id="PR00624">
    <property type="entry name" value="HISTONEH5"/>
</dbReference>
<dbReference type="Pfam" id="PF00538">
    <property type="entry name" value="Linker_histone"/>
    <property type="match status" value="1"/>
</dbReference>
<evidence type="ECO:0000256" key="6">
    <source>
        <dbReference type="RuleBase" id="RU003894"/>
    </source>
</evidence>
<dbReference type="GO" id="GO:0006334">
    <property type="term" value="P:nucleosome assembly"/>
    <property type="evidence" value="ECO:0007669"/>
    <property type="project" value="InterPro"/>
</dbReference>
<feature type="non-terminal residue" evidence="10">
    <location>
        <position position="216"/>
    </location>
</feature>
<evidence type="ECO:0000256" key="4">
    <source>
        <dbReference type="ARBA" id="ARBA00023125"/>
    </source>
</evidence>
<evidence type="ECO:0000313" key="11">
    <source>
        <dbReference type="Proteomes" id="UP001058974"/>
    </source>
</evidence>
<dbReference type="InterPro" id="IPR036390">
    <property type="entry name" value="WH_DNA-bd_sf"/>
</dbReference>
<feature type="chain" id="PRO_5038433036" description="H15 domain-containing protein" evidence="8">
    <location>
        <begin position="21"/>
        <end position="216"/>
    </location>
</feature>
<keyword evidence="3 6" id="KW-0158">Chromosome</keyword>
<feature type="compositionally biased region" description="Basic residues" evidence="7">
    <location>
        <begin position="148"/>
        <end position="176"/>
    </location>
</feature>
<keyword evidence="11" id="KW-1185">Reference proteome</keyword>
<evidence type="ECO:0000256" key="2">
    <source>
        <dbReference type="ARBA" id="ARBA00004286"/>
    </source>
</evidence>
<dbReference type="PROSITE" id="PS51504">
    <property type="entry name" value="H15"/>
    <property type="match status" value="1"/>
</dbReference>
<sequence length="216" mass="22693">IITFSSIFSISLILSHSLSSTVIPSPPFSAMSTVAQTKPKKTAAAKKPLSHPTFAEMITEAITSLKERTGSSQYAITKFIEEKHKDLPPTYRKLVLLHLKKSVASGKLVKVKSSFKLAPAAAKTAPAKTSAATKAPKAVTKPSAKAVTKPKAKAAGKPKAKAAAKPKAVAKPKAKSVKATPVKKAVAKKVVKKAKSVKSPAKKVKSVKTPVKKAKK</sequence>
<feature type="signal peptide" evidence="8">
    <location>
        <begin position="1"/>
        <end position="20"/>
    </location>
</feature>
<evidence type="ECO:0000313" key="10">
    <source>
        <dbReference type="EMBL" id="KAI5398319.1"/>
    </source>
</evidence>
<evidence type="ECO:0000259" key="9">
    <source>
        <dbReference type="PROSITE" id="PS51504"/>
    </source>
</evidence>
<keyword evidence="4 6" id="KW-0238">DNA-binding</keyword>
<name>A0A9D5A7E9_PEA</name>
<dbReference type="PANTHER" id="PTHR11467">
    <property type="entry name" value="HISTONE H1"/>
    <property type="match status" value="1"/>
</dbReference>
<dbReference type="GO" id="GO:0000786">
    <property type="term" value="C:nucleosome"/>
    <property type="evidence" value="ECO:0007669"/>
    <property type="project" value="InterPro"/>
</dbReference>
<dbReference type="GO" id="GO:0031492">
    <property type="term" value="F:nucleosomal DNA binding"/>
    <property type="evidence" value="ECO:0007669"/>
    <property type="project" value="TreeGrafter"/>
</dbReference>
<evidence type="ECO:0000256" key="5">
    <source>
        <dbReference type="ARBA" id="ARBA00023242"/>
    </source>
</evidence>
<comment type="similarity">
    <text evidence="6">Belongs to the histone H1/H5 family.</text>
</comment>
<keyword evidence="8" id="KW-0732">Signal</keyword>
<dbReference type="Proteomes" id="UP001058974">
    <property type="component" value="Chromosome 6"/>
</dbReference>
<evidence type="ECO:0000256" key="7">
    <source>
        <dbReference type="SAM" id="MobiDB-lite"/>
    </source>
</evidence>
<protein>
    <recommendedName>
        <fullName evidence="9">H15 domain-containing protein</fullName>
    </recommendedName>
</protein>
<dbReference type="CDD" id="cd00073">
    <property type="entry name" value="H15"/>
    <property type="match status" value="1"/>
</dbReference>
<proteinExistence type="inferred from homology"/>
<dbReference type="SUPFAM" id="SSF46785">
    <property type="entry name" value="Winged helix' DNA-binding domain"/>
    <property type="match status" value="1"/>
</dbReference>
<dbReference type="Gramene" id="Psat06G0392000-T1">
    <property type="protein sequence ID" value="KAI5398319.1"/>
    <property type="gene ID" value="KIW84_063920"/>
</dbReference>
<evidence type="ECO:0000256" key="3">
    <source>
        <dbReference type="ARBA" id="ARBA00022454"/>
    </source>
</evidence>
<organism evidence="10 11">
    <name type="scientific">Pisum sativum</name>
    <name type="common">Garden pea</name>
    <name type="synonym">Lathyrus oleraceus</name>
    <dbReference type="NCBI Taxonomy" id="3888"/>
    <lineage>
        <taxon>Eukaryota</taxon>
        <taxon>Viridiplantae</taxon>
        <taxon>Streptophyta</taxon>
        <taxon>Embryophyta</taxon>
        <taxon>Tracheophyta</taxon>
        <taxon>Spermatophyta</taxon>
        <taxon>Magnoliopsida</taxon>
        <taxon>eudicotyledons</taxon>
        <taxon>Gunneridae</taxon>
        <taxon>Pentapetalae</taxon>
        <taxon>rosids</taxon>
        <taxon>fabids</taxon>
        <taxon>Fabales</taxon>
        <taxon>Fabaceae</taxon>
        <taxon>Papilionoideae</taxon>
        <taxon>50 kb inversion clade</taxon>
        <taxon>NPAAA clade</taxon>
        <taxon>Hologalegina</taxon>
        <taxon>IRL clade</taxon>
        <taxon>Fabeae</taxon>
        <taxon>Lathyrus</taxon>
    </lineage>
</organism>
<dbReference type="InterPro" id="IPR005819">
    <property type="entry name" value="H1/H5"/>
</dbReference>
<dbReference type="GO" id="GO:0005634">
    <property type="term" value="C:nucleus"/>
    <property type="evidence" value="ECO:0007669"/>
    <property type="project" value="UniProtKB-SubCell"/>
</dbReference>